<feature type="domain" description="DUF4382" evidence="2">
    <location>
        <begin position="46"/>
        <end position="209"/>
    </location>
</feature>
<dbReference type="AlphaFoldDB" id="A0ABD5U135"/>
<dbReference type="Proteomes" id="UP001596408">
    <property type="component" value="Unassembled WGS sequence"/>
</dbReference>
<dbReference type="InterPro" id="IPR025491">
    <property type="entry name" value="DUF4382"/>
</dbReference>
<name>A0ABD5U135_9EURY</name>
<sequence>MVLLAGCVGGFGGGADAPATDESTANAGTTEPTAETTTGTSANDRQGRLNFYVSDEKNAISQFEHVNVTITRIGLHPVWSETDSGSSDGTADDENGTAESEADDRRDEREGWKTYDVDNRTVDLTELQGDNAARLASFDVSNGSYDKVFVYVSEVNATLKDGPSQHVKLPSGKLQITEQFTVDDGESVDFVFDITIVEVGKSGKYILKPVISESGTDVRIDSVDDSDDRNAAEYEYEEGNTAENTSSKAELNASFADAVERGENATLSITRDGSPVADVTVAVNGERVGTTDETGSFTVSVPRNATKLKVTVAADAEAELEVEFESS</sequence>
<protein>
    <submittedName>
        <fullName evidence="3">DUF4382 domain-containing protein</fullName>
    </submittedName>
</protein>
<reference evidence="3 4" key="1">
    <citation type="journal article" date="2019" name="Int. J. Syst. Evol. Microbiol.">
        <title>The Global Catalogue of Microorganisms (GCM) 10K type strain sequencing project: providing services to taxonomists for standard genome sequencing and annotation.</title>
        <authorList>
            <consortium name="The Broad Institute Genomics Platform"/>
            <consortium name="The Broad Institute Genome Sequencing Center for Infectious Disease"/>
            <person name="Wu L."/>
            <person name="Ma J."/>
        </authorList>
    </citation>
    <scope>NUCLEOTIDE SEQUENCE [LARGE SCALE GENOMIC DNA]</scope>
    <source>
        <strain evidence="3 4">YIM 94188</strain>
    </source>
</reference>
<accession>A0ABD5U135</accession>
<gene>
    <name evidence="3" type="ORF">ACFQEV_14070</name>
</gene>
<feature type="compositionally biased region" description="Low complexity" evidence="1">
    <location>
        <begin position="24"/>
        <end position="43"/>
    </location>
</feature>
<feature type="region of interest" description="Disordered" evidence="1">
    <location>
        <begin position="78"/>
        <end position="112"/>
    </location>
</feature>
<organism evidence="3 4">
    <name type="scientific">Halopelagius fulvigenes</name>
    <dbReference type="NCBI Taxonomy" id="1198324"/>
    <lineage>
        <taxon>Archaea</taxon>
        <taxon>Methanobacteriati</taxon>
        <taxon>Methanobacteriota</taxon>
        <taxon>Stenosarchaea group</taxon>
        <taxon>Halobacteria</taxon>
        <taxon>Halobacteriales</taxon>
        <taxon>Haloferacaceae</taxon>
    </lineage>
</organism>
<keyword evidence="4" id="KW-1185">Reference proteome</keyword>
<evidence type="ECO:0000259" key="2">
    <source>
        <dbReference type="Pfam" id="PF14321"/>
    </source>
</evidence>
<evidence type="ECO:0000313" key="4">
    <source>
        <dbReference type="Proteomes" id="UP001596408"/>
    </source>
</evidence>
<evidence type="ECO:0000256" key="1">
    <source>
        <dbReference type="SAM" id="MobiDB-lite"/>
    </source>
</evidence>
<feature type="compositionally biased region" description="Low complexity" evidence="1">
    <location>
        <begin position="80"/>
        <end position="89"/>
    </location>
</feature>
<dbReference type="RefSeq" id="WP_379697215.1">
    <property type="nucleotide sequence ID" value="NZ_JBHSXH010000015.1"/>
</dbReference>
<dbReference type="EMBL" id="JBHSXH010000015">
    <property type="protein sequence ID" value="MFC6826109.1"/>
    <property type="molecule type" value="Genomic_DNA"/>
</dbReference>
<dbReference type="Pfam" id="PF14321">
    <property type="entry name" value="DUF4382"/>
    <property type="match status" value="1"/>
</dbReference>
<feature type="compositionally biased region" description="Acidic residues" evidence="1">
    <location>
        <begin position="90"/>
        <end position="102"/>
    </location>
</feature>
<comment type="caution">
    <text evidence="3">The sequence shown here is derived from an EMBL/GenBank/DDBJ whole genome shotgun (WGS) entry which is preliminary data.</text>
</comment>
<proteinExistence type="predicted"/>
<evidence type="ECO:0000313" key="3">
    <source>
        <dbReference type="EMBL" id="MFC6826109.1"/>
    </source>
</evidence>
<feature type="compositionally biased region" description="Basic and acidic residues" evidence="1">
    <location>
        <begin position="103"/>
        <end position="112"/>
    </location>
</feature>
<feature type="region of interest" description="Disordered" evidence="1">
    <location>
        <begin position="11"/>
        <end position="45"/>
    </location>
</feature>